<keyword evidence="6" id="KW-1185">Reference proteome</keyword>
<dbReference type="PROSITE" id="PS50995">
    <property type="entry name" value="HTH_MARR_2"/>
    <property type="match status" value="1"/>
</dbReference>
<dbReference type="InterPro" id="IPR036388">
    <property type="entry name" value="WH-like_DNA-bd_sf"/>
</dbReference>
<keyword evidence="3" id="KW-0804">Transcription</keyword>
<feature type="domain" description="HTH marR-type" evidence="4">
    <location>
        <begin position="22"/>
        <end position="154"/>
    </location>
</feature>
<sequence>MTANNNSVQQLPAGDSATQDIAAQMSFELHSAARLLRRNFDRRARAHELSRSRWQVLWHLSREQGLKQAELAELMDIAPISLARQLDNLQGEGLVERRQDPGDRRCFRIFLTQAAEPALQVLRGLAQQARAQALAGFSSEEVMQLQGLLSRLRANLTREET</sequence>
<dbReference type="GO" id="GO:0003700">
    <property type="term" value="F:DNA-binding transcription factor activity"/>
    <property type="evidence" value="ECO:0007669"/>
    <property type="project" value="InterPro"/>
</dbReference>
<gene>
    <name evidence="5" type="ORF">SAMN05216212_1354</name>
</gene>
<dbReference type="AlphaFoldDB" id="A0A1G8Y4A2"/>
<dbReference type="RefSeq" id="WP_091510482.1">
    <property type="nucleotide sequence ID" value="NZ_FNFH01000002.1"/>
</dbReference>
<dbReference type="Gene3D" id="1.10.10.10">
    <property type="entry name" value="Winged helix-like DNA-binding domain superfamily/Winged helix DNA-binding domain"/>
    <property type="match status" value="1"/>
</dbReference>
<dbReference type="GO" id="GO:0003677">
    <property type="term" value="F:DNA binding"/>
    <property type="evidence" value="ECO:0007669"/>
    <property type="project" value="UniProtKB-KW"/>
</dbReference>
<accession>A0A1G8Y4A2</accession>
<dbReference type="PANTHER" id="PTHR42756">
    <property type="entry name" value="TRANSCRIPTIONAL REGULATOR, MARR"/>
    <property type="match status" value="1"/>
</dbReference>
<protein>
    <submittedName>
        <fullName evidence="5">DNA-binding transcriptional regulator, MarR family</fullName>
    </submittedName>
</protein>
<evidence type="ECO:0000259" key="4">
    <source>
        <dbReference type="PROSITE" id="PS50995"/>
    </source>
</evidence>
<evidence type="ECO:0000313" key="5">
    <source>
        <dbReference type="EMBL" id="SDJ97658.1"/>
    </source>
</evidence>
<dbReference type="Proteomes" id="UP000199305">
    <property type="component" value="Unassembled WGS sequence"/>
</dbReference>
<dbReference type="PANTHER" id="PTHR42756:SF1">
    <property type="entry name" value="TRANSCRIPTIONAL REPRESSOR OF EMRAB OPERON"/>
    <property type="match status" value="1"/>
</dbReference>
<evidence type="ECO:0000256" key="3">
    <source>
        <dbReference type="ARBA" id="ARBA00023163"/>
    </source>
</evidence>
<dbReference type="InterPro" id="IPR036390">
    <property type="entry name" value="WH_DNA-bd_sf"/>
</dbReference>
<organism evidence="5 6">
    <name type="scientific">Microbulbifer yueqingensis</name>
    <dbReference type="NCBI Taxonomy" id="658219"/>
    <lineage>
        <taxon>Bacteria</taxon>
        <taxon>Pseudomonadati</taxon>
        <taxon>Pseudomonadota</taxon>
        <taxon>Gammaproteobacteria</taxon>
        <taxon>Cellvibrionales</taxon>
        <taxon>Microbulbiferaceae</taxon>
        <taxon>Microbulbifer</taxon>
    </lineage>
</organism>
<evidence type="ECO:0000256" key="2">
    <source>
        <dbReference type="ARBA" id="ARBA00023125"/>
    </source>
</evidence>
<dbReference type="OrthoDB" id="32523at2"/>
<name>A0A1G8Y4A2_9GAMM</name>
<dbReference type="STRING" id="658219.SAMN05216212_1354"/>
<keyword evidence="2 5" id="KW-0238">DNA-binding</keyword>
<reference evidence="6" key="1">
    <citation type="submission" date="2016-10" db="EMBL/GenBank/DDBJ databases">
        <authorList>
            <person name="Varghese N."/>
            <person name="Submissions S."/>
        </authorList>
    </citation>
    <scope>NUCLEOTIDE SEQUENCE [LARGE SCALE GENOMIC DNA]</scope>
    <source>
        <strain evidence="6">CGMCC 1.10658</strain>
    </source>
</reference>
<dbReference type="SUPFAM" id="SSF46785">
    <property type="entry name" value="Winged helix' DNA-binding domain"/>
    <property type="match status" value="1"/>
</dbReference>
<evidence type="ECO:0000256" key="1">
    <source>
        <dbReference type="ARBA" id="ARBA00023015"/>
    </source>
</evidence>
<dbReference type="SMART" id="SM00347">
    <property type="entry name" value="HTH_MARR"/>
    <property type="match status" value="1"/>
</dbReference>
<dbReference type="EMBL" id="FNFH01000002">
    <property type="protein sequence ID" value="SDJ97658.1"/>
    <property type="molecule type" value="Genomic_DNA"/>
</dbReference>
<keyword evidence="1" id="KW-0805">Transcription regulation</keyword>
<dbReference type="PRINTS" id="PR00598">
    <property type="entry name" value="HTHMARR"/>
</dbReference>
<proteinExistence type="predicted"/>
<evidence type="ECO:0000313" key="6">
    <source>
        <dbReference type="Proteomes" id="UP000199305"/>
    </source>
</evidence>
<dbReference type="InterPro" id="IPR000835">
    <property type="entry name" value="HTH_MarR-typ"/>
</dbReference>
<dbReference type="Pfam" id="PF01047">
    <property type="entry name" value="MarR"/>
    <property type="match status" value="1"/>
</dbReference>